<evidence type="ECO:0000256" key="2">
    <source>
        <dbReference type="SAM" id="MobiDB-lite"/>
    </source>
</evidence>
<feature type="region of interest" description="Disordered" evidence="2">
    <location>
        <begin position="153"/>
        <end position="254"/>
    </location>
</feature>
<feature type="compositionally biased region" description="Basic and acidic residues" evidence="2">
    <location>
        <begin position="196"/>
        <end position="221"/>
    </location>
</feature>
<feature type="region of interest" description="Disordered" evidence="2">
    <location>
        <begin position="114"/>
        <end position="134"/>
    </location>
</feature>
<protein>
    <submittedName>
        <fullName evidence="5">Cochaperone protein</fullName>
    </submittedName>
</protein>
<evidence type="ECO:0000256" key="1">
    <source>
        <dbReference type="ARBA" id="ARBA00008509"/>
    </source>
</evidence>
<dbReference type="CDD" id="cd06466">
    <property type="entry name" value="p23_CS_SGT1_like"/>
    <property type="match status" value="1"/>
</dbReference>
<sequence length="490" mass="52773">MNYAGKGDDALAKSDWPSAIQNFTRALIELPRAPTYYIKRSTAFSRLKPADGGPKYDAAFEDANIALALARERGKREMILSAQMRRAVALYQLERYGDAAYIFGLVHDKISANKPTPSKQNDVKEAMAGRSSKNSFEQELPIWTMKVNSKLKQLEDGDEKKAVTVKEYPEDVHIPTPEEIKKGLGSVGAEQSNNTADDKKAAGGKEKAETPAGADRTKETLLDPASGSSAPFTAGPAAPSPAGSTPIAPPSKVRHEWYQSSDSVVLTLYVKGVPKDKVDVEFKENSISIEFPQLSGAQFTFSLDPLFAPIDTSTSKYTVMSTKIEVVLRKKVPGHKWSALEAASIKKLADPSSIASGAPSTVPSESASSTTITAPTDQGPAYPTSSRHGVKNWDKLATDLTSKKKEKSKDKSKKSEAKADAGGDSDAESVDSDYGSGDPVDSFFKKLYAGADPDTRRAMMKSYYESQGTALSTNWAEVAKGKVEPKPPSD</sequence>
<dbReference type="Gene3D" id="2.60.40.790">
    <property type="match status" value="1"/>
</dbReference>
<feature type="compositionally biased region" description="Low complexity" evidence="2">
    <location>
        <begin position="224"/>
        <end position="246"/>
    </location>
</feature>
<comment type="similarity">
    <text evidence="1">Belongs to the SGT1 family.</text>
</comment>
<gene>
    <name evidence="5" type="primary">SGT1</name>
    <name evidence="5" type="ORF">Plec18167_008838</name>
</gene>
<evidence type="ECO:0000259" key="4">
    <source>
        <dbReference type="PROSITE" id="PS51203"/>
    </source>
</evidence>
<feature type="compositionally biased region" description="Polar residues" evidence="2">
    <location>
        <begin position="353"/>
        <end position="376"/>
    </location>
</feature>
<evidence type="ECO:0000313" key="6">
    <source>
        <dbReference type="Proteomes" id="UP001583193"/>
    </source>
</evidence>
<dbReference type="PROSITE" id="PS51203">
    <property type="entry name" value="CS"/>
    <property type="match status" value="1"/>
</dbReference>
<dbReference type="InterPro" id="IPR007699">
    <property type="entry name" value="SGS_dom"/>
</dbReference>
<comment type="caution">
    <text evidence="5">The sequence shown here is derived from an EMBL/GenBank/DDBJ whole genome shotgun (WGS) entry which is preliminary data.</text>
</comment>
<dbReference type="InterPro" id="IPR008978">
    <property type="entry name" value="HSP20-like_chaperone"/>
</dbReference>
<reference evidence="5 6" key="1">
    <citation type="journal article" date="2024" name="IMA Fungus">
        <title>IMA Genome - F19 : A genome assembly and annotation guide to empower mycologists, including annotated draft genome sequences of Ceratocystis pirilliformis, Diaporthe australafricana, Fusarium ophioides, Paecilomyces lecythidis, and Sporothrix stenoceras.</title>
        <authorList>
            <person name="Aylward J."/>
            <person name="Wilson A.M."/>
            <person name="Visagie C.M."/>
            <person name="Spraker J."/>
            <person name="Barnes I."/>
            <person name="Buitendag C."/>
            <person name="Ceriani C."/>
            <person name="Del Mar Angel L."/>
            <person name="du Plessis D."/>
            <person name="Fuchs T."/>
            <person name="Gasser K."/>
            <person name="Kramer D."/>
            <person name="Li W."/>
            <person name="Munsamy K."/>
            <person name="Piso A."/>
            <person name="Price J.L."/>
            <person name="Sonnekus B."/>
            <person name="Thomas C."/>
            <person name="van der Nest A."/>
            <person name="van Dijk A."/>
            <person name="van Heerden A."/>
            <person name="van Vuuren N."/>
            <person name="Yilmaz N."/>
            <person name="Duong T.A."/>
            <person name="van der Merwe N.A."/>
            <person name="Wingfield M.J."/>
            <person name="Wingfield B.D."/>
        </authorList>
    </citation>
    <scope>NUCLEOTIDE SEQUENCE [LARGE SCALE GENOMIC DNA]</scope>
    <source>
        <strain evidence="5 6">CMW 18167</strain>
    </source>
</reference>
<dbReference type="EMBL" id="JAVDPF010000046">
    <property type="protein sequence ID" value="KAL1867047.1"/>
    <property type="molecule type" value="Genomic_DNA"/>
</dbReference>
<organism evidence="5 6">
    <name type="scientific">Paecilomyces lecythidis</name>
    <dbReference type="NCBI Taxonomy" id="3004212"/>
    <lineage>
        <taxon>Eukaryota</taxon>
        <taxon>Fungi</taxon>
        <taxon>Dikarya</taxon>
        <taxon>Ascomycota</taxon>
        <taxon>Pezizomycotina</taxon>
        <taxon>Eurotiomycetes</taxon>
        <taxon>Eurotiomycetidae</taxon>
        <taxon>Eurotiales</taxon>
        <taxon>Thermoascaceae</taxon>
        <taxon>Paecilomyces</taxon>
    </lineage>
</organism>
<dbReference type="InterPro" id="IPR044563">
    <property type="entry name" value="Sgt1-like"/>
</dbReference>
<dbReference type="Proteomes" id="UP001583193">
    <property type="component" value="Unassembled WGS sequence"/>
</dbReference>
<dbReference type="InterPro" id="IPR007052">
    <property type="entry name" value="CS_dom"/>
</dbReference>
<feature type="region of interest" description="Disordered" evidence="2">
    <location>
        <begin position="352"/>
        <end position="443"/>
    </location>
</feature>
<keyword evidence="6" id="KW-1185">Reference proteome</keyword>
<dbReference type="Pfam" id="PF05002">
    <property type="entry name" value="SGS"/>
    <property type="match status" value="1"/>
</dbReference>
<proteinExistence type="inferred from homology"/>
<evidence type="ECO:0000313" key="5">
    <source>
        <dbReference type="EMBL" id="KAL1867047.1"/>
    </source>
</evidence>
<feature type="compositionally biased region" description="Basic and acidic residues" evidence="2">
    <location>
        <begin position="153"/>
        <end position="182"/>
    </location>
</feature>
<dbReference type="SUPFAM" id="SSF48452">
    <property type="entry name" value="TPR-like"/>
    <property type="match status" value="1"/>
</dbReference>
<dbReference type="PROSITE" id="PS51048">
    <property type="entry name" value="SGS"/>
    <property type="match status" value="1"/>
</dbReference>
<feature type="domain" description="SGS" evidence="3">
    <location>
        <begin position="381"/>
        <end position="490"/>
    </location>
</feature>
<dbReference type="PANTHER" id="PTHR45862">
    <property type="entry name" value="PROTEIN SGT1 HOMOLOG"/>
    <property type="match status" value="1"/>
</dbReference>
<dbReference type="Gene3D" id="1.25.40.10">
    <property type="entry name" value="Tetratricopeptide repeat domain"/>
    <property type="match status" value="1"/>
</dbReference>
<feature type="compositionally biased region" description="Basic and acidic residues" evidence="2">
    <location>
        <begin position="391"/>
        <end position="421"/>
    </location>
</feature>
<name>A0ABR3WTR6_9EURO</name>
<accession>A0ABR3WTR6</accession>
<evidence type="ECO:0000259" key="3">
    <source>
        <dbReference type="PROSITE" id="PS51048"/>
    </source>
</evidence>
<dbReference type="Pfam" id="PF04969">
    <property type="entry name" value="CS"/>
    <property type="match status" value="1"/>
</dbReference>
<dbReference type="SUPFAM" id="SSF49764">
    <property type="entry name" value="HSP20-like chaperones"/>
    <property type="match status" value="1"/>
</dbReference>
<dbReference type="InterPro" id="IPR011990">
    <property type="entry name" value="TPR-like_helical_dom_sf"/>
</dbReference>
<feature type="domain" description="CS" evidence="4">
    <location>
        <begin position="250"/>
        <end position="341"/>
    </location>
</feature>